<comment type="caution">
    <text evidence="1">The sequence shown here is derived from an EMBL/GenBank/DDBJ whole genome shotgun (WGS) entry which is preliminary data.</text>
</comment>
<protein>
    <submittedName>
        <fullName evidence="1">Uncharacterized protein</fullName>
    </submittedName>
</protein>
<sequence>MSSENAEPIIYAKEIKNWSVSKSRQTNVITNKSKNVTI</sequence>
<dbReference type="Proteomes" id="UP001497527">
    <property type="component" value="Unassembled WGS sequence"/>
</dbReference>
<organism evidence="1 2">
    <name type="scientific">Tenacibaculum polynesiense</name>
    <dbReference type="NCBI Taxonomy" id="3137857"/>
    <lineage>
        <taxon>Bacteria</taxon>
        <taxon>Pseudomonadati</taxon>
        <taxon>Bacteroidota</taxon>
        <taxon>Flavobacteriia</taxon>
        <taxon>Flavobacteriales</taxon>
        <taxon>Flavobacteriaceae</taxon>
        <taxon>Tenacibaculum</taxon>
    </lineage>
</organism>
<dbReference type="EMBL" id="CAXJIO010000010">
    <property type="protein sequence ID" value="CAL2101451.1"/>
    <property type="molecule type" value="Genomic_DNA"/>
</dbReference>
<accession>A0ABM9P7V9</accession>
<name>A0ABM9P7V9_9FLAO</name>
<evidence type="ECO:0000313" key="2">
    <source>
        <dbReference type="Proteomes" id="UP001497527"/>
    </source>
</evidence>
<gene>
    <name evidence="1" type="ORF">T190423A01A_10014</name>
</gene>
<evidence type="ECO:0000313" key="1">
    <source>
        <dbReference type="EMBL" id="CAL2101451.1"/>
    </source>
</evidence>
<reference evidence="1 2" key="1">
    <citation type="submission" date="2024-05" db="EMBL/GenBank/DDBJ databases">
        <authorList>
            <person name="Duchaud E."/>
        </authorList>
    </citation>
    <scope>NUCLEOTIDE SEQUENCE [LARGE SCALE GENOMIC DNA]</scope>
    <source>
        <strain evidence="1">Ena-SAMPLE-TAB-13-05-2024-13:56:06:370-140308</strain>
    </source>
</reference>
<keyword evidence="2" id="KW-1185">Reference proteome</keyword>
<proteinExistence type="predicted"/>